<dbReference type="InterPro" id="IPR046372">
    <property type="entry name" value="PARG_cat_C"/>
</dbReference>
<feature type="active site" evidence="4">
    <location>
        <position position="339"/>
    </location>
</feature>
<dbReference type="GO" id="GO:0005737">
    <property type="term" value="C:cytoplasm"/>
    <property type="evidence" value="ECO:0007669"/>
    <property type="project" value="TreeGrafter"/>
</dbReference>
<dbReference type="GO" id="GO:0005634">
    <property type="term" value="C:nucleus"/>
    <property type="evidence" value="ECO:0007669"/>
    <property type="project" value="TreeGrafter"/>
</dbReference>
<dbReference type="Pfam" id="PF20811">
    <property type="entry name" value="PARG_cat_N"/>
    <property type="match status" value="1"/>
</dbReference>
<feature type="binding site" evidence="5">
    <location>
        <position position="378"/>
    </location>
    <ligand>
        <name>substrate</name>
    </ligand>
</feature>
<dbReference type="GO" id="GO:1990966">
    <property type="term" value="P:ATP generation from poly-ADP-D-ribose"/>
    <property type="evidence" value="ECO:0007669"/>
    <property type="project" value="TreeGrafter"/>
</dbReference>
<reference evidence="10" key="1">
    <citation type="submission" date="2009-08" db="EMBL/GenBank/DDBJ databases">
        <title>Annotation of Salpingoeca rosetta.</title>
        <authorList>
            <consortium name="The Broad Institute Genome Sequencing Platform"/>
            <person name="Russ C."/>
            <person name="Cuomo C."/>
            <person name="Burger G."/>
            <person name="Gray M.W."/>
            <person name="Holland P.W.H."/>
            <person name="King N."/>
            <person name="Lang F.B.F."/>
            <person name="Roger A.J."/>
            <person name="Ruiz-Trillo I."/>
            <person name="Young S.K."/>
            <person name="Zeng Q."/>
            <person name="Gargeya S."/>
            <person name="Alvarado L."/>
            <person name="Berlin A."/>
            <person name="Chapman S.B."/>
            <person name="Chen Z."/>
            <person name="Freedman E."/>
            <person name="Gellesch M."/>
            <person name="Goldberg J."/>
            <person name="Griggs A."/>
            <person name="Gujja S."/>
            <person name="Heilman E."/>
            <person name="Heiman D."/>
            <person name="Howarth C."/>
            <person name="Mehta T."/>
            <person name="Neiman D."/>
            <person name="Pearson M."/>
            <person name="Roberts A."/>
            <person name="Saif S."/>
            <person name="Shea T."/>
            <person name="Shenoy N."/>
            <person name="Sisk P."/>
            <person name="Stolte C."/>
            <person name="Sykes S."/>
            <person name="White J."/>
            <person name="Yandava C."/>
            <person name="Haas B."/>
            <person name="Nusbaum C."/>
            <person name="Birren B."/>
        </authorList>
    </citation>
    <scope>NUCLEOTIDE SEQUENCE [LARGE SCALE GENOMIC DNA]</scope>
    <source>
        <strain evidence="10">ATCC 50818</strain>
    </source>
</reference>
<dbReference type="GO" id="GO:0005975">
    <property type="term" value="P:carbohydrate metabolic process"/>
    <property type="evidence" value="ECO:0007669"/>
    <property type="project" value="InterPro"/>
</dbReference>
<evidence type="ECO:0000259" key="8">
    <source>
        <dbReference type="Pfam" id="PF05028"/>
    </source>
</evidence>
<name>F2TY78_SALR5</name>
<feature type="region of interest" description="Disordered" evidence="7">
    <location>
        <begin position="244"/>
        <end position="285"/>
    </location>
</feature>
<dbReference type="InterPro" id="IPR007724">
    <property type="entry name" value="Poly_GlycHdrlase"/>
</dbReference>
<dbReference type="Proteomes" id="UP000007799">
    <property type="component" value="Unassembled WGS sequence"/>
</dbReference>
<dbReference type="PANTHER" id="PTHR12837:SF0">
    <property type="entry name" value="POLY(ADP-RIBOSE) GLYCOHYDROLASE"/>
    <property type="match status" value="1"/>
</dbReference>
<evidence type="ECO:0000256" key="2">
    <source>
        <dbReference type="ARBA" id="ARBA00012255"/>
    </source>
</evidence>
<protein>
    <recommendedName>
        <fullName evidence="2">poly(ADP-ribose) glycohydrolase</fullName>
        <ecNumber evidence="2">3.2.1.143</ecNumber>
    </recommendedName>
</protein>
<dbReference type="eggNOG" id="KOG2064">
    <property type="taxonomic scope" value="Eukaryota"/>
</dbReference>
<keyword evidence="6" id="KW-0175">Coiled coil</keyword>
<evidence type="ECO:0000256" key="6">
    <source>
        <dbReference type="SAM" id="Coils"/>
    </source>
</evidence>
<evidence type="ECO:0000256" key="5">
    <source>
        <dbReference type="PIRSR" id="PIRSR607724-2"/>
    </source>
</evidence>
<evidence type="ECO:0000256" key="3">
    <source>
        <dbReference type="ARBA" id="ARBA00022801"/>
    </source>
</evidence>
<evidence type="ECO:0000256" key="1">
    <source>
        <dbReference type="ARBA" id="ARBA00009545"/>
    </source>
</evidence>
<evidence type="ECO:0000313" key="11">
    <source>
        <dbReference type="Proteomes" id="UP000007799"/>
    </source>
</evidence>
<dbReference type="InParanoid" id="F2TY78"/>
<feature type="compositionally biased region" description="Low complexity" evidence="7">
    <location>
        <begin position="260"/>
        <end position="276"/>
    </location>
</feature>
<evidence type="ECO:0000256" key="7">
    <source>
        <dbReference type="SAM" id="MobiDB-lite"/>
    </source>
</evidence>
<feature type="domain" description="PARG helical" evidence="9">
    <location>
        <begin position="79"/>
        <end position="238"/>
    </location>
</feature>
<dbReference type="GO" id="GO:0009225">
    <property type="term" value="P:nucleotide-sugar metabolic process"/>
    <property type="evidence" value="ECO:0007669"/>
    <property type="project" value="TreeGrafter"/>
</dbReference>
<dbReference type="PANTHER" id="PTHR12837">
    <property type="entry name" value="POLY ADP-RIBOSE GLYCOHYDROLASE"/>
    <property type="match status" value="1"/>
</dbReference>
<evidence type="ECO:0000313" key="10">
    <source>
        <dbReference type="EMBL" id="EGD76337.1"/>
    </source>
</evidence>
<dbReference type="OrthoDB" id="1937899at2759"/>
<feature type="binding site" evidence="5">
    <location>
        <position position="337"/>
    </location>
    <ligand>
        <name>substrate</name>
    </ligand>
</feature>
<dbReference type="GO" id="GO:0006282">
    <property type="term" value="P:regulation of DNA repair"/>
    <property type="evidence" value="ECO:0007669"/>
    <property type="project" value="InterPro"/>
</dbReference>
<sequence length="633" mass="69056">MPVFRLPHSPGVQRPWATLQGKLERAKRLDWREPRQALRQWTQLLGDTSKAALHVDSSCALPAAMRELDARFGVNPADIMAFVIQQALDLPALFPEHAAEESDLPSAIVKGADGSPVPSRAPTSHTFSAIPILMPTAPATQQQIVFSRKQLCSLLAHAFLGTLMQPGAAHGEEFFVNRGELPDVGDDHDILTGSLSFIALLRYPSKVAMHRTLCMLLYFAQMKEHMGTVGDELVAFERHTLAAQAPPPSATPSLEKGTKPASTSASTASTDSPASDDTARHSPGAAFDVPDWASCESCVGRIIVHDKRMEDVRPMSALVDFANRDLMIHEVIPSATQEEVLFSTRPELFVSMLFIPRLRPHEAAVMRNSRMVVDYTGYQATFAVKEKLEMQPSALATPAIARPTTCSDVVAIDAVVNRGLTQFTLASLYRDLNKAYAGFCGCFGLRTPAGDKGEPQADESTGDGESREHRGAARVLSSGLWGCGVFGGDPVLKMLQQLMVTSHLGVDLHFSTYKQPSTQAKLQRVVALLAQLPDLKVRDLFSIMTAAPASGFARDKTVFGEFVIHQLKQRAGQPSEFDTGQFACTEAEVRIRHLMAQAEEAEEKADRVRAMALYQRARAIDRALFDALMMPSA</sequence>
<dbReference type="EC" id="3.2.1.143" evidence="2"/>
<keyword evidence="11" id="KW-1185">Reference proteome</keyword>
<feature type="active site" evidence="4">
    <location>
        <position position="320"/>
    </location>
</feature>
<accession>F2TY78</accession>
<evidence type="ECO:0000259" key="9">
    <source>
        <dbReference type="Pfam" id="PF20811"/>
    </source>
</evidence>
<feature type="binding site" evidence="5">
    <location>
        <position position="323"/>
    </location>
    <ligand>
        <name>substrate</name>
    </ligand>
</feature>
<dbReference type="STRING" id="946362.F2TY78"/>
<proteinExistence type="inferred from homology"/>
<dbReference type="InterPro" id="IPR048362">
    <property type="entry name" value="PARG_helical"/>
</dbReference>
<dbReference type="AlphaFoldDB" id="F2TY78"/>
<evidence type="ECO:0000256" key="4">
    <source>
        <dbReference type="PIRSR" id="PIRSR607724-1"/>
    </source>
</evidence>
<dbReference type="Pfam" id="PF05028">
    <property type="entry name" value="PARG_cat_C"/>
    <property type="match status" value="1"/>
</dbReference>
<dbReference type="GO" id="GO:0004649">
    <property type="term" value="F:poly(ADP-ribose) glycohydrolase activity"/>
    <property type="evidence" value="ECO:0007669"/>
    <property type="project" value="UniProtKB-EC"/>
</dbReference>
<dbReference type="GeneID" id="16079105"/>
<dbReference type="KEGG" id="sre:PTSG_01037"/>
<feature type="domain" description="PARG catalytic Macro" evidence="8">
    <location>
        <begin position="290"/>
        <end position="518"/>
    </location>
</feature>
<feature type="active site" evidence="4">
    <location>
        <position position="338"/>
    </location>
</feature>
<feature type="coiled-coil region" evidence="6">
    <location>
        <begin position="584"/>
        <end position="611"/>
    </location>
</feature>
<organism evidence="11">
    <name type="scientific">Salpingoeca rosetta (strain ATCC 50818 / BSB-021)</name>
    <dbReference type="NCBI Taxonomy" id="946362"/>
    <lineage>
        <taxon>Eukaryota</taxon>
        <taxon>Choanoflagellata</taxon>
        <taxon>Craspedida</taxon>
        <taxon>Salpingoecidae</taxon>
        <taxon>Salpingoeca</taxon>
    </lineage>
</organism>
<dbReference type="RefSeq" id="XP_004998512.1">
    <property type="nucleotide sequence ID" value="XM_004998455.1"/>
</dbReference>
<keyword evidence="3" id="KW-0378">Hydrolase</keyword>
<comment type="similarity">
    <text evidence="1">Belongs to the poly(ADP-ribose) glycohydrolase family.</text>
</comment>
<dbReference type="EMBL" id="GL832956">
    <property type="protein sequence ID" value="EGD76337.1"/>
    <property type="molecule type" value="Genomic_DNA"/>
</dbReference>
<gene>
    <name evidence="10" type="ORF">PTSG_01037</name>
</gene>